<organism evidence="2 3">
    <name type="scientific">Dryococelus australis</name>
    <dbReference type="NCBI Taxonomy" id="614101"/>
    <lineage>
        <taxon>Eukaryota</taxon>
        <taxon>Metazoa</taxon>
        <taxon>Ecdysozoa</taxon>
        <taxon>Arthropoda</taxon>
        <taxon>Hexapoda</taxon>
        <taxon>Insecta</taxon>
        <taxon>Pterygota</taxon>
        <taxon>Neoptera</taxon>
        <taxon>Polyneoptera</taxon>
        <taxon>Phasmatodea</taxon>
        <taxon>Verophasmatodea</taxon>
        <taxon>Anareolatae</taxon>
        <taxon>Phasmatidae</taxon>
        <taxon>Eurycanthinae</taxon>
        <taxon>Dryococelus</taxon>
    </lineage>
</organism>
<feature type="compositionally biased region" description="Basic and acidic residues" evidence="1">
    <location>
        <begin position="233"/>
        <end position="242"/>
    </location>
</feature>
<dbReference type="EMBL" id="JARBHB010000001">
    <property type="protein sequence ID" value="KAJ8895949.1"/>
    <property type="molecule type" value="Genomic_DNA"/>
</dbReference>
<evidence type="ECO:0000256" key="1">
    <source>
        <dbReference type="SAM" id="MobiDB-lite"/>
    </source>
</evidence>
<feature type="region of interest" description="Disordered" evidence="1">
    <location>
        <begin position="233"/>
        <end position="252"/>
    </location>
</feature>
<reference evidence="2 3" key="1">
    <citation type="submission" date="2023-02" db="EMBL/GenBank/DDBJ databases">
        <title>LHISI_Scaffold_Assembly.</title>
        <authorList>
            <person name="Stuart O.P."/>
            <person name="Cleave R."/>
            <person name="Magrath M.J.L."/>
            <person name="Mikheyev A.S."/>
        </authorList>
    </citation>
    <scope>NUCLEOTIDE SEQUENCE [LARGE SCALE GENOMIC DNA]</scope>
    <source>
        <strain evidence="2">Daus_M_001</strain>
        <tissue evidence="2">Leg muscle</tissue>
    </source>
</reference>
<dbReference type="Proteomes" id="UP001159363">
    <property type="component" value="Chromosome 1"/>
</dbReference>
<evidence type="ECO:0000313" key="3">
    <source>
        <dbReference type="Proteomes" id="UP001159363"/>
    </source>
</evidence>
<proteinExistence type="predicted"/>
<sequence>MLSIGRFAEQDDGKCDDASIYLVTSQAGRSTDMLTLEGNWDIALDAQQITVITTSNINLRRCDFANYMLFTGATVSERLASSLLPSRSGFNLRPGHSGFLHVGIVPDDAGIRRVFSGISRSPAPFHSSAAPYPLQSPSSALKTSMLRAVQIYSLTHSICRSMIFEYFRNQLLGMLLPVSSYVSMGTLTMACVLLSWGDRDMRINSHRLYTHSTELACSLAVDNVIMEQRRNEWAGETGDARENPPTSGIVRHDSHMRKSGVTRPGIEPVPALIMLPEADSKRPLTTAGHTHLHVFLVRCADDKKTPLSVFHWPISGALFNIFGHVHWLVKGVSATIFHKVLEQFRSCTGSMFEDVIRHVVQLRPNHFKTAGDFPTLYSDRQAASTLAATKALRGGASCLIDNPGARLPRGLWWRVVGGREGVAVADNVTLPWWDNEHHYCHPSPPHPTPSPTPIFSPLSTHVQGIRAYSSVNFLEPSLNSTFGILTSYPSTRRRLYKCEKYAKGKTTCHICAMHESVPHHCGDGQGRHLATAGDVVSLLLVSSFPCELELTSLRPQRHQGTLPGLEVLLLDLQCHDEVFPTVGMEQRQNLKAGETGCPRENPPTGGIVRHDYQRRKILEQPRRETNPVRQGERRVV</sequence>
<accession>A0ABQ9IH32</accession>
<name>A0ABQ9IH32_9NEOP</name>
<protein>
    <submittedName>
        <fullName evidence="2">Uncharacterized protein</fullName>
    </submittedName>
</protein>
<keyword evidence="3" id="KW-1185">Reference proteome</keyword>
<comment type="caution">
    <text evidence="2">The sequence shown here is derived from an EMBL/GenBank/DDBJ whole genome shotgun (WGS) entry which is preliminary data.</text>
</comment>
<gene>
    <name evidence="2" type="ORF">PR048_001290</name>
</gene>
<evidence type="ECO:0000313" key="2">
    <source>
        <dbReference type="EMBL" id="KAJ8895949.1"/>
    </source>
</evidence>